<name>A0AAJ6QQC4_9ACAR</name>
<dbReference type="PROSITE" id="PS50888">
    <property type="entry name" value="BHLH"/>
    <property type="match status" value="1"/>
</dbReference>
<keyword evidence="6" id="KW-0804">Transcription</keyword>
<evidence type="ECO:0000256" key="1">
    <source>
        <dbReference type="ARBA" id="ARBA00022473"/>
    </source>
</evidence>
<accession>A0AAJ6QQC4</accession>
<dbReference type="GO" id="GO:0061564">
    <property type="term" value="P:axon development"/>
    <property type="evidence" value="ECO:0007669"/>
    <property type="project" value="TreeGrafter"/>
</dbReference>
<keyword evidence="1" id="KW-0217">Developmental protein</keyword>
<protein>
    <submittedName>
        <fullName evidence="11">Neurogenin-2-like</fullName>
    </submittedName>
</protein>
<keyword evidence="5" id="KW-0238">DNA-binding</keyword>
<dbReference type="GO" id="GO:0070888">
    <property type="term" value="F:E-box binding"/>
    <property type="evidence" value="ECO:0007669"/>
    <property type="project" value="TreeGrafter"/>
</dbReference>
<dbReference type="GO" id="GO:0007423">
    <property type="term" value="P:sensory organ development"/>
    <property type="evidence" value="ECO:0007669"/>
    <property type="project" value="TreeGrafter"/>
</dbReference>
<dbReference type="SUPFAM" id="SSF47459">
    <property type="entry name" value="HLH, helix-loop-helix DNA-binding domain"/>
    <property type="match status" value="1"/>
</dbReference>
<keyword evidence="7" id="KW-0539">Nucleus</keyword>
<dbReference type="GO" id="GO:0046983">
    <property type="term" value="F:protein dimerization activity"/>
    <property type="evidence" value="ECO:0007669"/>
    <property type="project" value="InterPro"/>
</dbReference>
<feature type="compositionally biased region" description="Basic and acidic residues" evidence="8">
    <location>
        <begin position="18"/>
        <end position="32"/>
    </location>
</feature>
<dbReference type="Proteomes" id="UP000694867">
    <property type="component" value="Unplaced"/>
</dbReference>
<keyword evidence="2" id="KW-0221">Differentiation</keyword>
<feature type="region of interest" description="Disordered" evidence="8">
    <location>
        <begin position="1"/>
        <end position="37"/>
    </location>
</feature>
<dbReference type="AlphaFoldDB" id="A0AAJ6QQC4"/>
<dbReference type="RefSeq" id="XP_003740423.1">
    <property type="nucleotide sequence ID" value="XM_003740375.1"/>
</dbReference>
<evidence type="ECO:0000256" key="8">
    <source>
        <dbReference type="SAM" id="MobiDB-lite"/>
    </source>
</evidence>
<evidence type="ECO:0000313" key="11">
    <source>
        <dbReference type="RefSeq" id="XP_003740423.1"/>
    </source>
</evidence>
<evidence type="ECO:0000256" key="7">
    <source>
        <dbReference type="ARBA" id="ARBA00023242"/>
    </source>
</evidence>
<dbReference type="GO" id="GO:0045944">
    <property type="term" value="P:positive regulation of transcription by RNA polymerase II"/>
    <property type="evidence" value="ECO:0007669"/>
    <property type="project" value="TreeGrafter"/>
</dbReference>
<keyword evidence="3" id="KW-0524">Neurogenesis</keyword>
<keyword evidence="4" id="KW-0805">Transcription regulation</keyword>
<dbReference type="GO" id="GO:0000981">
    <property type="term" value="F:DNA-binding transcription factor activity, RNA polymerase II-specific"/>
    <property type="evidence" value="ECO:0007669"/>
    <property type="project" value="TreeGrafter"/>
</dbReference>
<feature type="domain" description="BHLH" evidence="9">
    <location>
        <begin position="37"/>
        <end position="89"/>
    </location>
</feature>
<dbReference type="InterPro" id="IPR011598">
    <property type="entry name" value="bHLH_dom"/>
</dbReference>
<dbReference type="KEGG" id="goe:100907360"/>
<dbReference type="PANTHER" id="PTHR19290">
    <property type="entry name" value="BASIC HELIX-LOOP-HELIX PROTEIN NEUROGENIN-RELATED"/>
    <property type="match status" value="1"/>
</dbReference>
<sequence length="184" mass="20716">MYDSMPEYYVSSDSCGDDSLRPKRKADGEFVQKVKKSRRVRANDRERNRMHNLNDALDRLRTVLPSSTDDSKLTKIETLRFAHNYIYALTETLKMLDGEAESFNPVLAAVALQGSQTKTCDPTLKQTIRKEITITLNLQDARLSPEELSTASGSLPASPLSYQDRSSPVQFSNFHQGLVSTLQQ</sequence>
<dbReference type="InterPro" id="IPR036638">
    <property type="entry name" value="HLH_DNA-bd_sf"/>
</dbReference>
<organism evidence="10 11">
    <name type="scientific">Galendromus occidentalis</name>
    <name type="common">western predatory mite</name>
    <dbReference type="NCBI Taxonomy" id="34638"/>
    <lineage>
        <taxon>Eukaryota</taxon>
        <taxon>Metazoa</taxon>
        <taxon>Ecdysozoa</taxon>
        <taxon>Arthropoda</taxon>
        <taxon>Chelicerata</taxon>
        <taxon>Arachnida</taxon>
        <taxon>Acari</taxon>
        <taxon>Parasitiformes</taxon>
        <taxon>Mesostigmata</taxon>
        <taxon>Gamasina</taxon>
        <taxon>Phytoseioidea</taxon>
        <taxon>Phytoseiidae</taxon>
        <taxon>Typhlodrominae</taxon>
        <taxon>Galendromus</taxon>
    </lineage>
</organism>
<gene>
    <name evidence="11" type="primary">LOC100907360</name>
</gene>
<dbReference type="CDD" id="cd11428">
    <property type="entry name" value="bHLH_TS_NGN"/>
    <property type="match status" value="1"/>
</dbReference>
<evidence type="ECO:0000256" key="5">
    <source>
        <dbReference type="ARBA" id="ARBA00023125"/>
    </source>
</evidence>
<proteinExistence type="predicted"/>
<dbReference type="PANTHER" id="PTHR19290:SF163">
    <property type="entry name" value="BASIC HELIX-LOOP-HELIX NEURAL TRANSCRIPTION FACTOR TAP"/>
    <property type="match status" value="1"/>
</dbReference>
<evidence type="ECO:0000256" key="6">
    <source>
        <dbReference type="ARBA" id="ARBA00023163"/>
    </source>
</evidence>
<reference evidence="11" key="1">
    <citation type="submission" date="2025-08" db="UniProtKB">
        <authorList>
            <consortium name="RefSeq"/>
        </authorList>
    </citation>
    <scope>IDENTIFICATION</scope>
</reference>
<evidence type="ECO:0000256" key="2">
    <source>
        <dbReference type="ARBA" id="ARBA00022782"/>
    </source>
</evidence>
<evidence type="ECO:0000313" key="10">
    <source>
        <dbReference type="Proteomes" id="UP000694867"/>
    </source>
</evidence>
<evidence type="ECO:0000259" key="9">
    <source>
        <dbReference type="PROSITE" id="PS50888"/>
    </source>
</evidence>
<dbReference type="SMART" id="SM00353">
    <property type="entry name" value="HLH"/>
    <property type="match status" value="1"/>
</dbReference>
<keyword evidence="10" id="KW-1185">Reference proteome</keyword>
<dbReference type="FunFam" id="4.10.280.10:FF:000006">
    <property type="entry name" value="Neurogenic differentiation factor"/>
    <property type="match status" value="1"/>
</dbReference>
<dbReference type="InterPro" id="IPR050359">
    <property type="entry name" value="bHLH_transcription_factors"/>
</dbReference>
<dbReference type="Gene3D" id="4.10.280.10">
    <property type="entry name" value="Helix-loop-helix DNA-binding domain"/>
    <property type="match status" value="1"/>
</dbReference>
<evidence type="ECO:0000256" key="4">
    <source>
        <dbReference type="ARBA" id="ARBA00023015"/>
    </source>
</evidence>
<evidence type="ECO:0000256" key="3">
    <source>
        <dbReference type="ARBA" id="ARBA00022902"/>
    </source>
</evidence>
<dbReference type="GO" id="GO:0005634">
    <property type="term" value="C:nucleus"/>
    <property type="evidence" value="ECO:0007669"/>
    <property type="project" value="TreeGrafter"/>
</dbReference>
<dbReference type="GeneID" id="100907360"/>
<dbReference type="Pfam" id="PF00010">
    <property type="entry name" value="HLH"/>
    <property type="match status" value="1"/>
</dbReference>